<reference evidence="2 3" key="1">
    <citation type="submission" date="2017-08" db="EMBL/GenBank/DDBJ databases">
        <authorList>
            <person name="de Groot N.N."/>
        </authorList>
    </citation>
    <scope>NUCLEOTIDE SEQUENCE [LARGE SCALE GENOMIC DNA]</scope>
    <source>
        <strain evidence="2 3">USBA 78</strain>
    </source>
</reference>
<evidence type="ECO:0000313" key="3">
    <source>
        <dbReference type="Proteomes" id="UP000219068"/>
    </source>
</evidence>
<keyword evidence="1" id="KW-1133">Transmembrane helix</keyword>
<protein>
    <submittedName>
        <fullName evidence="2">Uncharacterized protein</fullName>
    </submittedName>
</protein>
<feature type="transmembrane region" description="Helical" evidence="1">
    <location>
        <begin position="12"/>
        <end position="34"/>
    </location>
</feature>
<evidence type="ECO:0000256" key="1">
    <source>
        <dbReference type="SAM" id="Phobius"/>
    </source>
</evidence>
<sequence length="124" mass="13723">MKAICTEFGAVVRFCLAMLGFALIVTVVGVGFALNSGALPHNPDEWNKHVTAPLKDFAIQASNPTLMGDMVDAYLKCEFHAGCVQELRQQATTFGREAEFAEIEAQSSILREKYVKIRDAKDIW</sequence>
<dbReference type="AlphaFoldDB" id="A0A285TQV2"/>
<organism evidence="2 3">
    <name type="scientific">Thalassospira xiamenensis</name>
    <dbReference type="NCBI Taxonomy" id="220697"/>
    <lineage>
        <taxon>Bacteria</taxon>
        <taxon>Pseudomonadati</taxon>
        <taxon>Pseudomonadota</taxon>
        <taxon>Alphaproteobacteria</taxon>
        <taxon>Rhodospirillales</taxon>
        <taxon>Thalassospiraceae</taxon>
        <taxon>Thalassospira</taxon>
    </lineage>
</organism>
<name>A0A285TQV2_9PROT</name>
<keyword evidence="1" id="KW-0472">Membrane</keyword>
<proteinExistence type="predicted"/>
<dbReference type="EMBL" id="OBMM01000005">
    <property type="protein sequence ID" value="SOC25884.1"/>
    <property type="molecule type" value="Genomic_DNA"/>
</dbReference>
<keyword evidence="1" id="KW-0812">Transmembrane</keyword>
<dbReference type="Proteomes" id="UP000219068">
    <property type="component" value="Unassembled WGS sequence"/>
</dbReference>
<evidence type="ECO:0000313" key="2">
    <source>
        <dbReference type="EMBL" id="SOC25884.1"/>
    </source>
</evidence>
<gene>
    <name evidence="2" type="ORF">SAMN05428964_1057</name>
</gene>
<dbReference type="RefSeq" id="WP_097052588.1">
    <property type="nucleotide sequence ID" value="NZ_OBMM01000005.1"/>
</dbReference>
<accession>A0A285TQV2</accession>